<name>A0A7S4N327_9STRA</name>
<sequence>MRIVFSASVLSALAPSPRVVLARSQSTMLRKPSSTTVDVLQEHLAAIQREEEEASRRRKLDIIPGCLGEEDFTTTFTTSKSCTYTNLRDKFNGIKPRGCDATSEQQLLSLLGETDPASGKAKVKELCSAAYENSSEKFHFSEITRKGTQFDNEYYSGGTEWNYEIQTDSGENELKTDAARVERIYEDQAQYKIIDPLPTYLPAFDPVGDGCDLNAAFCCWVQDRQADDNNGNCNTPYESQCIDKDPGDNTNFCYTDHSRSSAANHVDGGFSVFGNIQNGQENIEGAVHCHGFAWGEDASDISGVYKGNNLFFVSMYDHMHQRGYVRNAPGSAMCGCAENMAVVTRADCTEIAVSEKFTFEYNATTATLSGVLVEVKDVNFNSCQGRDANGKGKSNDLEAHYRRLVSEERQSPENFAELQKILVGTKSGNCNNAIINYMREKGILRPSEASASVPALAEADSPMIAGAEAAAPSEPEKPASDTVEPIDIAYEKASEGGDGNAMPEVPTDLSEGEDDAQPKEAAPTPAPVKPIVKEAAAPIEPVKEEVPLLGEGKECGHGWDCMSGRCLGNGHCSAIHKNEQGYHGAGGATCGMEGDPCQSKNDCCDSVCGGNPKVCGGVSKVGRDK</sequence>
<proteinExistence type="predicted"/>
<organism evidence="2">
    <name type="scientific">Odontella aurita</name>
    <dbReference type="NCBI Taxonomy" id="265563"/>
    <lineage>
        <taxon>Eukaryota</taxon>
        <taxon>Sar</taxon>
        <taxon>Stramenopiles</taxon>
        <taxon>Ochrophyta</taxon>
        <taxon>Bacillariophyta</taxon>
        <taxon>Mediophyceae</taxon>
        <taxon>Biddulphiophycidae</taxon>
        <taxon>Eupodiscales</taxon>
        <taxon>Odontellaceae</taxon>
        <taxon>Odontella</taxon>
    </lineage>
</organism>
<reference evidence="2" key="1">
    <citation type="submission" date="2021-01" db="EMBL/GenBank/DDBJ databases">
        <authorList>
            <person name="Corre E."/>
            <person name="Pelletier E."/>
            <person name="Niang G."/>
            <person name="Scheremetjew M."/>
            <person name="Finn R."/>
            <person name="Kale V."/>
            <person name="Holt S."/>
            <person name="Cochrane G."/>
            <person name="Meng A."/>
            <person name="Brown T."/>
            <person name="Cohen L."/>
        </authorList>
    </citation>
    <scope>NUCLEOTIDE SEQUENCE</scope>
    <source>
        <strain evidence="2">Isolate 1302-5</strain>
    </source>
</reference>
<feature type="region of interest" description="Disordered" evidence="1">
    <location>
        <begin position="492"/>
        <end position="528"/>
    </location>
</feature>
<evidence type="ECO:0000313" key="2">
    <source>
        <dbReference type="EMBL" id="CAE2261938.1"/>
    </source>
</evidence>
<dbReference type="AlphaFoldDB" id="A0A7S4N327"/>
<gene>
    <name evidence="2" type="ORF">OAUR00152_LOCUS27271</name>
</gene>
<protein>
    <submittedName>
        <fullName evidence="2">Uncharacterized protein</fullName>
    </submittedName>
</protein>
<dbReference type="EMBL" id="HBKQ01039550">
    <property type="protein sequence ID" value="CAE2261938.1"/>
    <property type="molecule type" value="Transcribed_RNA"/>
</dbReference>
<evidence type="ECO:0000256" key="1">
    <source>
        <dbReference type="SAM" id="MobiDB-lite"/>
    </source>
</evidence>
<accession>A0A7S4N327</accession>